<name>A0AAN8C310_9TELE</name>
<dbReference type="AlphaFoldDB" id="A0AAN8C310"/>
<accession>A0AAN8C310</accession>
<comment type="caution">
    <text evidence="1">The sequence shown here is derived from an EMBL/GenBank/DDBJ whole genome shotgun (WGS) entry which is preliminary data.</text>
</comment>
<gene>
    <name evidence="1" type="ORF">CesoFtcFv8_010883</name>
</gene>
<sequence>MARRQGVVSRRIARGRKSQMEWDKEVRSRGAEECLLRIPALPSRDSAARRLLMLPLCKGAEIGGHGGRGFQMFCCHSQVNALTRGPQEKLKVHKLHLFDVNGSLHNGFMIDNVKMQFDKLLKQRRH</sequence>
<dbReference type="EMBL" id="JAULUE010002054">
    <property type="protein sequence ID" value="KAK5894163.1"/>
    <property type="molecule type" value="Genomic_DNA"/>
</dbReference>
<keyword evidence="2" id="KW-1185">Reference proteome</keyword>
<protein>
    <submittedName>
        <fullName evidence="1">Uncharacterized protein</fullName>
    </submittedName>
</protein>
<evidence type="ECO:0000313" key="2">
    <source>
        <dbReference type="Proteomes" id="UP001335648"/>
    </source>
</evidence>
<dbReference type="Proteomes" id="UP001335648">
    <property type="component" value="Unassembled WGS sequence"/>
</dbReference>
<proteinExistence type="predicted"/>
<evidence type="ECO:0000313" key="1">
    <source>
        <dbReference type="EMBL" id="KAK5894163.1"/>
    </source>
</evidence>
<organism evidence="1 2">
    <name type="scientific">Champsocephalus esox</name>
    <name type="common">pike icefish</name>
    <dbReference type="NCBI Taxonomy" id="159716"/>
    <lineage>
        <taxon>Eukaryota</taxon>
        <taxon>Metazoa</taxon>
        <taxon>Chordata</taxon>
        <taxon>Craniata</taxon>
        <taxon>Vertebrata</taxon>
        <taxon>Euteleostomi</taxon>
        <taxon>Actinopterygii</taxon>
        <taxon>Neopterygii</taxon>
        <taxon>Teleostei</taxon>
        <taxon>Neoteleostei</taxon>
        <taxon>Acanthomorphata</taxon>
        <taxon>Eupercaria</taxon>
        <taxon>Perciformes</taxon>
        <taxon>Notothenioidei</taxon>
        <taxon>Channichthyidae</taxon>
        <taxon>Champsocephalus</taxon>
    </lineage>
</organism>
<reference evidence="1 2" key="1">
    <citation type="journal article" date="2023" name="Mol. Biol. Evol.">
        <title>Genomics of Secondarily Temperate Adaptation in the Only Non-Antarctic Icefish.</title>
        <authorList>
            <person name="Rivera-Colon A.G."/>
            <person name="Rayamajhi N."/>
            <person name="Minhas B.F."/>
            <person name="Madrigal G."/>
            <person name="Bilyk K.T."/>
            <person name="Yoon V."/>
            <person name="Hune M."/>
            <person name="Gregory S."/>
            <person name="Cheng C.H.C."/>
            <person name="Catchen J.M."/>
        </authorList>
    </citation>
    <scope>NUCLEOTIDE SEQUENCE [LARGE SCALE GENOMIC DNA]</scope>
    <source>
        <strain evidence="1">JC2023a</strain>
    </source>
</reference>